<keyword evidence="2" id="KW-1003">Cell membrane</keyword>
<dbReference type="InterPro" id="IPR003838">
    <property type="entry name" value="ABC3_permease_C"/>
</dbReference>
<evidence type="ECO:0000313" key="9">
    <source>
        <dbReference type="Proteomes" id="UP001501455"/>
    </source>
</evidence>
<dbReference type="InterPro" id="IPR038766">
    <property type="entry name" value="Membrane_comp_ABC_pdt"/>
</dbReference>
<feature type="transmembrane region" description="Helical" evidence="6">
    <location>
        <begin position="381"/>
        <end position="402"/>
    </location>
</feature>
<feature type="transmembrane region" description="Helical" evidence="6">
    <location>
        <begin position="715"/>
        <end position="742"/>
    </location>
</feature>
<dbReference type="EMBL" id="BAAAXF010000019">
    <property type="protein sequence ID" value="GAA3495695.1"/>
    <property type="molecule type" value="Genomic_DNA"/>
</dbReference>
<organism evidence="8 9">
    <name type="scientific">Streptomyces prasinosporus</name>
    <dbReference type="NCBI Taxonomy" id="68256"/>
    <lineage>
        <taxon>Bacteria</taxon>
        <taxon>Bacillati</taxon>
        <taxon>Actinomycetota</taxon>
        <taxon>Actinomycetes</taxon>
        <taxon>Kitasatosporales</taxon>
        <taxon>Streptomycetaceae</taxon>
        <taxon>Streptomyces</taxon>
        <taxon>Streptomyces albogriseolus group</taxon>
    </lineage>
</organism>
<dbReference type="Pfam" id="PF02687">
    <property type="entry name" value="FtsX"/>
    <property type="match status" value="2"/>
</dbReference>
<proteinExistence type="predicted"/>
<evidence type="ECO:0000256" key="1">
    <source>
        <dbReference type="ARBA" id="ARBA00004651"/>
    </source>
</evidence>
<evidence type="ECO:0000313" key="8">
    <source>
        <dbReference type="EMBL" id="GAA3495695.1"/>
    </source>
</evidence>
<keyword evidence="4 6" id="KW-1133">Transmembrane helix</keyword>
<feature type="transmembrane region" description="Helical" evidence="6">
    <location>
        <begin position="762"/>
        <end position="779"/>
    </location>
</feature>
<keyword evidence="5 6" id="KW-0472">Membrane</keyword>
<feature type="transmembrane region" description="Helical" evidence="6">
    <location>
        <begin position="267"/>
        <end position="289"/>
    </location>
</feature>
<feature type="domain" description="ABC3 transporter permease C-terminal" evidence="7">
    <location>
        <begin position="218"/>
        <end position="331"/>
    </location>
</feature>
<feature type="domain" description="ABC3 transporter permease C-terminal" evidence="7">
    <location>
        <begin position="671"/>
        <end position="780"/>
    </location>
</feature>
<protein>
    <submittedName>
        <fullName evidence="8">ABC transporter permease</fullName>
    </submittedName>
</protein>
<comment type="subcellular location">
    <subcellularLocation>
        <location evidence="1">Cell membrane</location>
        <topology evidence="1">Multi-pass membrane protein</topology>
    </subcellularLocation>
</comment>
<evidence type="ECO:0000256" key="2">
    <source>
        <dbReference type="ARBA" id="ARBA00022475"/>
    </source>
</evidence>
<accession>A0ABP6TLT3</accession>
<feature type="transmembrane region" description="Helical" evidence="6">
    <location>
        <begin position="38"/>
        <end position="61"/>
    </location>
</feature>
<comment type="caution">
    <text evidence="8">The sequence shown here is derived from an EMBL/GenBank/DDBJ whole genome shotgun (WGS) entry which is preliminary data.</text>
</comment>
<evidence type="ECO:0000256" key="4">
    <source>
        <dbReference type="ARBA" id="ARBA00022989"/>
    </source>
</evidence>
<feature type="transmembrane region" description="Helical" evidence="6">
    <location>
        <begin position="351"/>
        <end position="369"/>
    </location>
</feature>
<evidence type="ECO:0000256" key="5">
    <source>
        <dbReference type="ARBA" id="ARBA00023136"/>
    </source>
</evidence>
<sequence>MSTPGGRLPARARSGVRGWAADLAMGTRFAFAGGREGWVRALLTAVGVGLGVALLLLTTALPNALAERSRREEARLDYTYAQEVMPEAEDTLVIADIDTTYLDRDVRGRLTEPEGAEAPLPPGLREFPAVGEMVVSPALEELLESDRGALLRERLPYEVVGTIGEQGLIGSQELAYYAGAEGLEKRIDGSTVARIDEFGDPYPTEEETDPVLVLLVLVVFVVLLMPVAVFIAAAVRFGGERRDRRLAALRLVGSDSRATRRIAAGEALAGALLGLVLGTGFFLAGREVAASFEVFGVSVFPSYLNPSPLLALLVAVAVPTAAVLVTLLALRSVVIEPLGVVRTARPARRRLWWRLLLPLAGVGMLTPMTGQGRENGDFNQYLVVGGVVCLLVGVTALLPWIVETAVARLGSGSLSWQLAVRRLQLSSGAAARMVNGIAVAVAGAIALQMLFAGVESDYTKATGYDTTRAQMQIRVPDGVELSAAAAKLEGTEGVRRVHALSQGYLYGAPPQEEPQQGVPLTVGDCATLREVAKLPDCRDGDVFALRGGDYDAETAALNEPGRKLYPETSDPGGSGAAVWTVPQGVRQADPVEDPTGERRNGFLMTPGAMPEGLAEAVTGELYLAVDDSAPYAHEHVRNAAAALDPMTQPLVWSSTQRSERYESIRTGLFVGAAAVLALIGASLLVSQLEQLRERRKLLSALVAFGTRRRTLSLSVLWQTAIPIGLGLLLASAVGVTLGAVLLRMTATSVRVDWPSVLRMTGIGAGVVVVVTLLSLPPLLRMMRPDGLRTE</sequence>
<feature type="transmembrane region" description="Helical" evidence="6">
    <location>
        <begin position="309"/>
        <end position="330"/>
    </location>
</feature>
<evidence type="ECO:0000256" key="6">
    <source>
        <dbReference type="SAM" id="Phobius"/>
    </source>
</evidence>
<evidence type="ECO:0000259" key="7">
    <source>
        <dbReference type="Pfam" id="PF02687"/>
    </source>
</evidence>
<feature type="transmembrane region" description="Helical" evidence="6">
    <location>
        <begin position="211"/>
        <end position="235"/>
    </location>
</feature>
<dbReference type="Proteomes" id="UP001501455">
    <property type="component" value="Unassembled WGS sequence"/>
</dbReference>
<dbReference type="PANTHER" id="PTHR30287">
    <property type="entry name" value="MEMBRANE COMPONENT OF PREDICTED ABC SUPERFAMILY METABOLITE UPTAKE TRANSPORTER"/>
    <property type="match status" value="1"/>
</dbReference>
<dbReference type="PANTHER" id="PTHR30287:SF1">
    <property type="entry name" value="INNER MEMBRANE PROTEIN"/>
    <property type="match status" value="1"/>
</dbReference>
<reference evidence="9" key="1">
    <citation type="journal article" date="2019" name="Int. J. Syst. Evol. Microbiol.">
        <title>The Global Catalogue of Microorganisms (GCM) 10K type strain sequencing project: providing services to taxonomists for standard genome sequencing and annotation.</title>
        <authorList>
            <consortium name="The Broad Institute Genomics Platform"/>
            <consortium name="The Broad Institute Genome Sequencing Center for Infectious Disease"/>
            <person name="Wu L."/>
            <person name="Ma J."/>
        </authorList>
    </citation>
    <scope>NUCLEOTIDE SEQUENCE [LARGE SCALE GENOMIC DNA]</scope>
    <source>
        <strain evidence="9">JCM 4816</strain>
    </source>
</reference>
<gene>
    <name evidence="8" type="ORF">GCM10019016_027950</name>
</gene>
<keyword evidence="9" id="KW-1185">Reference proteome</keyword>
<feature type="transmembrane region" description="Helical" evidence="6">
    <location>
        <begin position="667"/>
        <end position="686"/>
    </location>
</feature>
<name>A0ABP6TLT3_9ACTN</name>
<evidence type="ECO:0000256" key="3">
    <source>
        <dbReference type="ARBA" id="ARBA00022692"/>
    </source>
</evidence>
<keyword evidence="3 6" id="KW-0812">Transmembrane</keyword>